<dbReference type="InterPro" id="IPR002150">
    <property type="entry name" value="Ribosomal_bL31"/>
</dbReference>
<proteinExistence type="inferred from homology"/>
<evidence type="ECO:0000313" key="4">
    <source>
        <dbReference type="EMBL" id="MDC9032051.1"/>
    </source>
</evidence>
<keyword evidence="1 3" id="KW-0689">Ribosomal protein</keyword>
<dbReference type="NCBIfam" id="TIGR00105">
    <property type="entry name" value="L31"/>
    <property type="match status" value="1"/>
</dbReference>
<dbReference type="PANTHER" id="PTHR33280">
    <property type="entry name" value="50S RIBOSOMAL PROTEIN L31, CHLOROPLASTIC"/>
    <property type="match status" value="1"/>
</dbReference>
<protein>
    <recommendedName>
        <fullName evidence="3">50S ribosomal protein L31</fullName>
    </recommendedName>
</protein>
<gene>
    <name evidence="4" type="ORF">M8044_000272</name>
</gene>
<dbReference type="PRINTS" id="PR01249">
    <property type="entry name" value="RIBOSOMALL31"/>
</dbReference>
<evidence type="ECO:0000313" key="5">
    <source>
        <dbReference type="Proteomes" id="UP001221763"/>
    </source>
</evidence>
<dbReference type="Gene3D" id="4.10.830.30">
    <property type="entry name" value="Ribosomal protein L31"/>
    <property type="match status" value="1"/>
</dbReference>
<organism evidence="4 5">
    <name type="scientific">Columbia Basin potato purple top phytoplasma</name>
    <dbReference type="NCBI Taxonomy" id="307134"/>
    <lineage>
        <taxon>Bacteria</taxon>
        <taxon>Bacillati</taxon>
        <taxon>Mycoplasmatota</taxon>
        <taxon>Mollicutes</taxon>
        <taxon>Acholeplasmatales</taxon>
        <taxon>Acholeplasmataceae</taxon>
        <taxon>Candidatus Phytoplasma</taxon>
        <taxon>16SrVI (Clover proliferation group)</taxon>
    </lineage>
</organism>
<sequence length="88" mass="10269">MKKKLKQPEFSKIEVDCATCHYKHQIGTVAKQIKIEVCSNCHSFYTGKQVFVTIAGQVDKFHKRYNVKNSKEIDSKENVQNYKETENK</sequence>
<dbReference type="Proteomes" id="UP001221763">
    <property type="component" value="Unassembled WGS sequence"/>
</dbReference>
<dbReference type="SUPFAM" id="SSF143800">
    <property type="entry name" value="L28p-like"/>
    <property type="match status" value="1"/>
</dbReference>
<reference evidence="4 5" key="1">
    <citation type="journal article" date="2023" name="Plant">
        <title>Draft Genome Sequence Resource of CBPPT1, a 'Candidatus Phytoplasma trifolii'-Related Strain Associated with Potato Purple Top Disease in the Columbia Basin, U.S.A.</title>
        <authorList>
            <person name="Wei W."/>
            <person name="Shao J."/>
            <person name="Bottner-Parker K.D."/>
            <person name="Zhao Y."/>
        </authorList>
    </citation>
    <scope>NUCLEOTIDE SEQUENCE [LARGE SCALE GENOMIC DNA]</scope>
    <source>
        <strain evidence="4 5">CBPPT1</strain>
    </source>
</reference>
<evidence type="ECO:0000256" key="1">
    <source>
        <dbReference type="ARBA" id="ARBA00022980"/>
    </source>
</evidence>
<dbReference type="PANTHER" id="PTHR33280:SF1">
    <property type="entry name" value="LARGE RIBOSOMAL SUBUNIT PROTEIN BL31C"/>
    <property type="match status" value="1"/>
</dbReference>
<evidence type="ECO:0000256" key="3">
    <source>
        <dbReference type="RuleBase" id="RU000564"/>
    </source>
</evidence>
<keyword evidence="2 3" id="KW-0687">Ribonucleoprotein</keyword>
<dbReference type="NCBIfam" id="NF000612">
    <property type="entry name" value="PRK00019.1"/>
    <property type="match status" value="1"/>
</dbReference>
<comment type="caution">
    <text evidence="4">The sequence shown here is derived from an EMBL/GenBank/DDBJ whole genome shotgun (WGS) entry which is preliminary data.</text>
</comment>
<accession>A0ABT5L8U7</accession>
<evidence type="ECO:0000256" key="2">
    <source>
        <dbReference type="ARBA" id="ARBA00023274"/>
    </source>
</evidence>
<comment type="similarity">
    <text evidence="3">Belongs to the bacterial ribosomal protein bL31 family.</text>
</comment>
<name>A0ABT5L8U7_9MOLU</name>
<dbReference type="InterPro" id="IPR034704">
    <property type="entry name" value="Ribosomal_bL28/bL31-like_sf"/>
</dbReference>
<keyword evidence="5" id="KW-1185">Reference proteome</keyword>
<dbReference type="InterPro" id="IPR042105">
    <property type="entry name" value="Ribosomal_bL31_sf"/>
</dbReference>
<dbReference type="Pfam" id="PF01197">
    <property type="entry name" value="Ribosomal_L31"/>
    <property type="match status" value="1"/>
</dbReference>
<dbReference type="RefSeq" id="WP_273585267.1">
    <property type="nucleotide sequence ID" value="NZ_JANHJP010000004.1"/>
</dbReference>
<dbReference type="EMBL" id="JANHJP010000004">
    <property type="protein sequence ID" value="MDC9032051.1"/>
    <property type="molecule type" value="Genomic_DNA"/>
</dbReference>
<dbReference type="GO" id="GO:0005840">
    <property type="term" value="C:ribosome"/>
    <property type="evidence" value="ECO:0007669"/>
    <property type="project" value="UniProtKB-KW"/>
</dbReference>